<gene>
    <name evidence="3" type="ORF">PLOB_00000878</name>
</gene>
<sequence length="1462" mass="170394">MGGHVVFSHYEYFDATLDSVIKEWNWKQRGAYTFMKGSDDKRRFIPYPVQNYIEVMDKVDQEKILAGLEEVAKHPVKEKPANFDQWLLRNFGIGLCEVFMRKYNRKVWTVNTTEMNSDWVNERVAVPDIAKIKRKIAEHVDGTSTRGFGWGPNNIFRFPRYNGTGGIWQAVANSLPRKWFRYNHTVTDIDINSMTVTVKLGTGSNNSIHKMKYASLISTAPLDLLVMNMIKGRDGYLQEMRKLASQLVYSRTHVIGIGLTGQPPSMLANMTWIYFPDSDSPFYRVTVFSNYADGHVPKPGQQWSLMCEIAEPKHNSSPEKWTKRHLIQSTIQALIAYGFVKSPKMIVSKYYRRLGHGYPVPSIDREMILEKMQLWLQSKNIYSRGRFGGWRYEVSNQDHSFMQGGEVIDKLLKGIPEVTYFYPKLVNSRRNTDRVLRKSVMEYEIVIAHYNEKLTWLVPIANHSYVYHKGNKSRPPPLHLNAWEKLPNVGRESHTYLYHIIKHYEKLPDITVFMQGEGPSEYCFETLNEILNKARNNIPCKLRGMDDNWGLIRHRGKWLVEKISGQMRPSNFTFGEFFQELFYSPHPENYAYCLKACIAATREMIQKHPIDFYRKAISFVDDHVNPEEGHYFERLWHTIFSTTLNTVFIRLNATALKVVIFFSVVLGLGFLYFCGKWTKKYDRQQPYHFGKFDFRTVRNHQNMTRIFIVYTVVRQALEKHDMKEEKHAMTFVALKGNYKVDNLYKNKKESHTYLYHIIKHYEKLPDITVFMQGEGPSEYCFETLNEILNKARNNIPCKLRGMDDNWALIRHRGKWLVEKISGQMRPSNFTFGEFFQELFYSPHPKNYTYCLKACIAATREMIQKHPIDFYRKAISFVDDHVNPEEGHYFERLWHTIFSTTLNTVSIRLNATALKVVIFFSVVLALGFLYFCGKWTKKYDRQQPYYFDRVGSRRKQKTYSSSKFPIIIIGSGPTALGAAQRLYESKDEFPNISVIILEQSAKPGGLASSERDEQGFLWDMGGHVVFSHYEYFHATLDSVIKEWNWIQRGAYTFMKGSDDKRRFIPYPVQNYVEVMAKVDQQKILAGLEEVAKHPVKEKPANFDQWLLRNFGIGLCEVFMRKYNRKVWTVNTTEMNSDWVNERVAVPDVAKIKRKIAEHVDGTTTRDLGWGPNKVFRFPRYNGTGGIWQAVADSLPREWFRYNHTVTGIDINSMTVTVKLGTESNNTIYKMKYASLISTAPLDLLVIDMIKGRDGYLQEIRKLASQLVYSRTHVIGIGLTGQPPSMLANMTWIYFPDSDSPFYRVTVFSSYAEGHVSKPGQQWSLMFEIAEPKHNSSPEKWTKRHLIQSTIQALIAYGFVKSPKMIVSKYYRRLGHGYPVPSIAREMILENVQPWLQSKNIYSRGRFGGWRYEVSSQDHSFMQGVEVIDKLLKGIPEVTYFYPKLVNSKRNTDRIWRKSLHAEL</sequence>
<dbReference type="InterPro" id="IPR002937">
    <property type="entry name" value="Amino_oxidase"/>
</dbReference>
<dbReference type="InterPro" id="IPR036188">
    <property type="entry name" value="FAD/NAD-bd_sf"/>
</dbReference>
<dbReference type="PANTHER" id="PTHR43734:SF4">
    <property type="entry name" value="AMINE OXIDASE DOMAIN-CONTAINING PROTEIN"/>
    <property type="match status" value="1"/>
</dbReference>
<keyword evidence="1" id="KW-0472">Membrane</keyword>
<dbReference type="Pfam" id="PF01593">
    <property type="entry name" value="Amino_oxidase"/>
    <property type="match status" value="1"/>
</dbReference>
<dbReference type="SUPFAM" id="SSF51971">
    <property type="entry name" value="Nucleotide-binding domain"/>
    <property type="match status" value="2"/>
</dbReference>
<dbReference type="InterPro" id="IPR021838">
    <property type="entry name" value="DUF3431"/>
</dbReference>
<organism evidence="3 4">
    <name type="scientific">Porites lobata</name>
    <dbReference type="NCBI Taxonomy" id="104759"/>
    <lineage>
        <taxon>Eukaryota</taxon>
        <taxon>Metazoa</taxon>
        <taxon>Cnidaria</taxon>
        <taxon>Anthozoa</taxon>
        <taxon>Hexacorallia</taxon>
        <taxon>Scleractinia</taxon>
        <taxon>Fungiina</taxon>
        <taxon>Poritidae</taxon>
        <taxon>Porites</taxon>
    </lineage>
</organism>
<accession>A0ABN8N5P1</accession>
<keyword evidence="1" id="KW-0812">Transmembrane</keyword>
<dbReference type="EMBL" id="CALNXK010000010">
    <property type="protein sequence ID" value="CAH3042329.1"/>
    <property type="molecule type" value="Genomic_DNA"/>
</dbReference>
<evidence type="ECO:0000313" key="4">
    <source>
        <dbReference type="Proteomes" id="UP001159405"/>
    </source>
</evidence>
<evidence type="ECO:0000259" key="2">
    <source>
        <dbReference type="Pfam" id="PF01593"/>
    </source>
</evidence>
<dbReference type="Gene3D" id="3.50.50.60">
    <property type="entry name" value="FAD/NAD(P)-binding domain"/>
    <property type="match status" value="2"/>
</dbReference>
<dbReference type="PANTHER" id="PTHR43734">
    <property type="entry name" value="PHYTOENE DESATURASE"/>
    <property type="match status" value="1"/>
</dbReference>
<keyword evidence="1" id="KW-1133">Transmembrane helix</keyword>
<name>A0ABN8N5P1_9CNID</name>
<evidence type="ECO:0000256" key="1">
    <source>
        <dbReference type="SAM" id="Phobius"/>
    </source>
</evidence>
<comment type="caution">
    <text evidence="3">The sequence shown here is derived from an EMBL/GenBank/DDBJ whole genome shotgun (WGS) entry which is preliminary data.</text>
</comment>
<proteinExistence type="predicted"/>
<reference evidence="3 4" key="1">
    <citation type="submission" date="2022-05" db="EMBL/GenBank/DDBJ databases">
        <authorList>
            <consortium name="Genoscope - CEA"/>
            <person name="William W."/>
        </authorList>
    </citation>
    <scope>NUCLEOTIDE SEQUENCE [LARGE SCALE GENOMIC DNA]</scope>
</reference>
<feature type="transmembrane region" description="Helical" evidence="1">
    <location>
        <begin position="655"/>
        <end position="674"/>
    </location>
</feature>
<protein>
    <recommendedName>
        <fullName evidence="2">Amine oxidase domain-containing protein</fullName>
    </recommendedName>
</protein>
<evidence type="ECO:0000313" key="3">
    <source>
        <dbReference type="EMBL" id="CAH3042329.1"/>
    </source>
</evidence>
<feature type="transmembrane region" description="Helical" evidence="1">
    <location>
        <begin position="911"/>
        <end position="930"/>
    </location>
</feature>
<keyword evidence="4" id="KW-1185">Reference proteome</keyword>
<feature type="domain" description="Amine oxidase" evidence="2">
    <location>
        <begin position="977"/>
        <end position="1244"/>
    </location>
</feature>
<dbReference type="Pfam" id="PF11913">
    <property type="entry name" value="DUF3431"/>
    <property type="match status" value="2"/>
</dbReference>
<dbReference type="Proteomes" id="UP001159405">
    <property type="component" value="Unassembled WGS sequence"/>
</dbReference>